<proteinExistence type="predicted"/>
<dbReference type="SUPFAM" id="SSF51905">
    <property type="entry name" value="FAD/NAD(P)-binding domain"/>
    <property type="match status" value="1"/>
</dbReference>
<evidence type="ECO:0000259" key="4">
    <source>
        <dbReference type="Pfam" id="PF01593"/>
    </source>
</evidence>
<dbReference type="RefSeq" id="WP_081556457.1">
    <property type="nucleotide sequence ID" value="NZ_MUKV01000030.1"/>
</dbReference>
<dbReference type="AlphaFoldDB" id="A0A1W0CJK2"/>
<dbReference type="InterPro" id="IPR036188">
    <property type="entry name" value="FAD/NAD-bd_sf"/>
</dbReference>
<comment type="function">
    <text evidence="1">Probable oxidoreductase that may play a role as regulator of mitochondrial function.</text>
</comment>
<dbReference type="PANTHER" id="PTHR10668">
    <property type="entry name" value="PHYTOENE DEHYDROGENASE"/>
    <property type="match status" value="1"/>
</dbReference>
<protein>
    <recommendedName>
        <fullName evidence="3">Pyridine nucleotide-disulfide oxidoreductase domain-containing protein 2</fullName>
    </recommendedName>
</protein>
<dbReference type="Gene3D" id="3.50.50.60">
    <property type="entry name" value="FAD/NAD(P)-binding domain"/>
    <property type="match status" value="2"/>
</dbReference>
<evidence type="ECO:0000256" key="2">
    <source>
        <dbReference type="ARBA" id="ARBA00038825"/>
    </source>
</evidence>
<dbReference type="EMBL" id="MUKV01000030">
    <property type="protein sequence ID" value="OQS34876.1"/>
    <property type="molecule type" value="Genomic_DNA"/>
</dbReference>
<organism evidence="5 6">
    <name type="scientific">Chromobacterium haemolyticum</name>
    <dbReference type="NCBI Taxonomy" id="394935"/>
    <lineage>
        <taxon>Bacteria</taxon>
        <taxon>Pseudomonadati</taxon>
        <taxon>Pseudomonadota</taxon>
        <taxon>Betaproteobacteria</taxon>
        <taxon>Neisseriales</taxon>
        <taxon>Chromobacteriaceae</taxon>
        <taxon>Chromobacterium</taxon>
    </lineage>
</organism>
<dbReference type="PANTHER" id="PTHR10668:SF103">
    <property type="entry name" value="PYRIDINE NUCLEOTIDE-DISULFIDE OXIDOREDUCTASE DOMAIN-CONTAINING PROTEIN 2"/>
    <property type="match status" value="1"/>
</dbReference>
<reference evidence="5 6" key="1">
    <citation type="submission" date="2017-02" db="EMBL/GenBank/DDBJ databases">
        <title>Chromobacterium haemolyticum H5244.</title>
        <authorList>
            <person name="Gulvik C.A."/>
        </authorList>
    </citation>
    <scope>NUCLEOTIDE SEQUENCE [LARGE SCALE GENOMIC DNA]</scope>
    <source>
        <strain evidence="5 6">H5244</strain>
    </source>
</reference>
<comment type="caution">
    <text evidence="5">The sequence shown here is derived from an EMBL/GenBank/DDBJ whole genome shotgun (WGS) entry which is preliminary data.</text>
</comment>
<evidence type="ECO:0000313" key="6">
    <source>
        <dbReference type="Proteomes" id="UP000192721"/>
    </source>
</evidence>
<sequence length="533" mass="57523">MRDAIIVGGGHNGLVCAHYLARAGLKVTVLERRGVVGGAAVTEEFHPGFRNSVAAYTVSLLNPKVSRDMELARHGLKVAERPLSNFLPLDDGGYLKVGPGRTAAEVARFSRRDADRLDDYARHLDAAAELLRELVLQTPPNAVEGGWLSALPELLKAGRLGRRLGKLELAQQRELLDLFTKSAGDYLDGWFDSDPIKAAYGFDSVVGNYASPYAPGSAYVLLHHVFGEVNGRKGAWGHALGGMGAITQAMARSARERGAEILTDSAVREVLLEKGRAVGVVTERGERLDARVVVSNLNPRLLYTQLLDPAALPADFLRRMQSWRCGSGTFRMNVALSELPDFSYLPGKTPAEHHGSGIIIAPSLAYMERAYHDARERGWSGRPIVEVLIPSTLDPSLAPPGQHVASLFCQHVAPQLPDGASWDDHREEVADLMIDTVTRYAPNFKAAVLGRQIMSPLDLERTFGLVGGDIFHGALGLDQLFSARPMLGHADYRGPIPGLYTCGAGAHPGGGVTGAPGHNAAREVLRDLGRRMV</sequence>
<evidence type="ECO:0000256" key="1">
    <source>
        <dbReference type="ARBA" id="ARBA00037217"/>
    </source>
</evidence>
<evidence type="ECO:0000256" key="3">
    <source>
        <dbReference type="ARBA" id="ARBA00040298"/>
    </source>
</evidence>
<comment type="subunit">
    <text evidence="2">Interacts with COX5B; this interaction may contribute to localize PYROXD2 to the inner face of the inner mitochondrial membrane.</text>
</comment>
<dbReference type="GO" id="GO:0016491">
    <property type="term" value="F:oxidoreductase activity"/>
    <property type="evidence" value="ECO:0007669"/>
    <property type="project" value="InterPro"/>
</dbReference>
<dbReference type="Proteomes" id="UP000192721">
    <property type="component" value="Unassembled WGS sequence"/>
</dbReference>
<accession>A0A1W0CJK2</accession>
<gene>
    <name evidence="5" type="ORF">B0T45_18290</name>
</gene>
<name>A0A1W0CJK2_9NEIS</name>
<evidence type="ECO:0000313" key="5">
    <source>
        <dbReference type="EMBL" id="OQS34876.1"/>
    </source>
</evidence>
<feature type="domain" description="Amine oxidase" evidence="4">
    <location>
        <begin position="13"/>
        <end position="327"/>
    </location>
</feature>
<dbReference type="InterPro" id="IPR002937">
    <property type="entry name" value="Amino_oxidase"/>
</dbReference>
<dbReference type="Pfam" id="PF01593">
    <property type="entry name" value="Amino_oxidase"/>
    <property type="match status" value="1"/>
</dbReference>